<dbReference type="InterPro" id="IPR019587">
    <property type="entry name" value="Polyketide_cyclase/dehydratase"/>
</dbReference>
<reference evidence="2" key="1">
    <citation type="submission" date="2022-10" db="EMBL/GenBank/DDBJ databases">
        <title>Rhodococcus sp.75.</title>
        <authorList>
            <person name="Sun M."/>
        </authorList>
    </citation>
    <scope>NUCLEOTIDE SEQUENCE</scope>
    <source>
        <strain evidence="2">75</strain>
    </source>
</reference>
<accession>A0ABY6NY98</accession>
<keyword evidence="3" id="KW-1185">Reference proteome</keyword>
<sequence length="161" mass="17816">MDRVRTVSDEVLVAATPEALYALVSDPSQMRRWSPENTGASTTGSLPVGAEFDGTNRRGRRRWVTRAVVTAADPGSRFAFRVHRIGLGRPLVPARNASWEYRLTPVDGGTLVTETWTDDRPWPDTLVRAFDTVATGTTFAAFQRGNIRRTLDRLKADAEQG</sequence>
<evidence type="ECO:0000313" key="3">
    <source>
        <dbReference type="Proteomes" id="UP001164965"/>
    </source>
</evidence>
<evidence type="ECO:0000256" key="1">
    <source>
        <dbReference type="SAM" id="MobiDB-lite"/>
    </source>
</evidence>
<proteinExistence type="predicted"/>
<protein>
    <submittedName>
        <fullName evidence="2">SRPBCC family protein</fullName>
    </submittedName>
</protein>
<dbReference type="SUPFAM" id="SSF55961">
    <property type="entry name" value="Bet v1-like"/>
    <property type="match status" value="1"/>
</dbReference>
<dbReference type="Proteomes" id="UP001164965">
    <property type="component" value="Chromosome"/>
</dbReference>
<name>A0ABY6NY98_9NOCA</name>
<feature type="compositionally biased region" description="Polar residues" evidence="1">
    <location>
        <begin position="35"/>
        <end position="45"/>
    </location>
</feature>
<gene>
    <name evidence="2" type="ORF">RHODO2019_14570</name>
</gene>
<dbReference type="InterPro" id="IPR023393">
    <property type="entry name" value="START-like_dom_sf"/>
</dbReference>
<evidence type="ECO:0000313" key="2">
    <source>
        <dbReference type="EMBL" id="UZJ24360.1"/>
    </source>
</evidence>
<dbReference type="Gene3D" id="3.30.530.20">
    <property type="match status" value="1"/>
</dbReference>
<dbReference type="EMBL" id="CP110615">
    <property type="protein sequence ID" value="UZJ24360.1"/>
    <property type="molecule type" value="Genomic_DNA"/>
</dbReference>
<dbReference type="Pfam" id="PF10604">
    <property type="entry name" value="Polyketide_cyc2"/>
    <property type="match status" value="1"/>
</dbReference>
<dbReference type="CDD" id="cd07812">
    <property type="entry name" value="SRPBCC"/>
    <property type="match status" value="1"/>
</dbReference>
<feature type="region of interest" description="Disordered" evidence="1">
    <location>
        <begin position="31"/>
        <end position="52"/>
    </location>
</feature>
<organism evidence="2 3">
    <name type="scientific">Rhodococcus antarcticus</name>
    <dbReference type="NCBI Taxonomy" id="2987751"/>
    <lineage>
        <taxon>Bacteria</taxon>
        <taxon>Bacillati</taxon>
        <taxon>Actinomycetota</taxon>
        <taxon>Actinomycetes</taxon>
        <taxon>Mycobacteriales</taxon>
        <taxon>Nocardiaceae</taxon>
        <taxon>Rhodococcus</taxon>
    </lineage>
</organism>